<dbReference type="InterPro" id="IPR001012">
    <property type="entry name" value="UBX_dom"/>
</dbReference>
<feature type="compositionally biased region" description="Basic and acidic residues" evidence="1">
    <location>
        <begin position="188"/>
        <end position="208"/>
    </location>
</feature>
<feature type="region of interest" description="Disordered" evidence="1">
    <location>
        <begin position="188"/>
        <end position="264"/>
    </location>
</feature>
<organism evidence="3 4">
    <name type="scientific">Chrysophaeum taylorii</name>
    <dbReference type="NCBI Taxonomy" id="2483200"/>
    <lineage>
        <taxon>Eukaryota</taxon>
        <taxon>Sar</taxon>
        <taxon>Stramenopiles</taxon>
        <taxon>Ochrophyta</taxon>
        <taxon>Pelagophyceae</taxon>
        <taxon>Pelagomonadales</taxon>
        <taxon>Pelagomonadaceae</taxon>
        <taxon>Chrysophaeum</taxon>
    </lineage>
</organism>
<feature type="domain" description="UBX" evidence="2">
    <location>
        <begin position="101"/>
        <end position="154"/>
    </location>
</feature>
<dbReference type="SUPFAM" id="SSF54236">
    <property type="entry name" value="Ubiquitin-like"/>
    <property type="match status" value="1"/>
</dbReference>
<protein>
    <recommendedName>
        <fullName evidence="2">UBX domain-containing protein</fullName>
    </recommendedName>
</protein>
<dbReference type="SMART" id="SM00166">
    <property type="entry name" value="UBX"/>
    <property type="match status" value="1"/>
</dbReference>
<reference evidence="3" key="1">
    <citation type="submission" date="2023-01" db="EMBL/GenBank/DDBJ databases">
        <title>Metagenome sequencing of chrysophaentin producing Chrysophaeum taylorii.</title>
        <authorList>
            <person name="Davison J."/>
            <person name="Bewley C."/>
        </authorList>
    </citation>
    <scope>NUCLEOTIDE SEQUENCE</scope>
    <source>
        <strain evidence="3">NIES-1699</strain>
    </source>
</reference>
<dbReference type="Gene3D" id="1.20.58.2190">
    <property type="match status" value="1"/>
</dbReference>
<evidence type="ECO:0000313" key="3">
    <source>
        <dbReference type="EMBL" id="KAJ8600875.1"/>
    </source>
</evidence>
<keyword evidence="4" id="KW-1185">Reference proteome</keyword>
<dbReference type="CDD" id="cd09212">
    <property type="entry name" value="PUB"/>
    <property type="match status" value="1"/>
</dbReference>
<proteinExistence type="predicted"/>
<dbReference type="InterPro" id="IPR029071">
    <property type="entry name" value="Ubiquitin-like_domsf"/>
</dbReference>
<dbReference type="CDD" id="cd01767">
    <property type="entry name" value="UBX"/>
    <property type="match status" value="1"/>
</dbReference>
<feature type="compositionally biased region" description="Basic and acidic residues" evidence="1">
    <location>
        <begin position="216"/>
        <end position="258"/>
    </location>
</feature>
<dbReference type="Proteomes" id="UP001230188">
    <property type="component" value="Unassembled WGS sequence"/>
</dbReference>
<dbReference type="Pfam" id="PF00789">
    <property type="entry name" value="UBX"/>
    <property type="match status" value="1"/>
</dbReference>
<dbReference type="Gene3D" id="3.10.20.90">
    <property type="entry name" value="Phosphatidylinositol 3-kinase Catalytic Subunit, Chain A, domain 1"/>
    <property type="match status" value="1"/>
</dbReference>
<dbReference type="SUPFAM" id="SSF143503">
    <property type="entry name" value="PUG domain-like"/>
    <property type="match status" value="1"/>
</dbReference>
<accession>A0AAD7U9V3</accession>
<dbReference type="PROSITE" id="PS50033">
    <property type="entry name" value="UBX"/>
    <property type="match status" value="1"/>
</dbReference>
<dbReference type="Pfam" id="PF09409">
    <property type="entry name" value="PUB"/>
    <property type="match status" value="1"/>
</dbReference>
<evidence type="ECO:0000313" key="4">
    <source>
        <dbReference type="Proteomes" id="UP001230188"/>
    </source>
</evidence>
<gene>
    <name evidence="3" type="ORF">CTAYLR_006988</name>
</gene>
<dbReference type="InterPro" id="IPR036339">
    <property type="entry name" value="PUB-like_dom_sf"/>
</dbReference>
<evidence type="ECO:0000256" key="1">
    <source>
        <dbReference type="SAM" id="MobiDB-lite"/>
    </source>
</evidence>
<dbReference type="EMBL" id="JAQMWT010000468">
    <property type="protein sequence ID" value="KAJ8600875.1"/>
    <property type="molecule type" value="Genomic_DNA"/>
</dbReference>
<comment type="caution">
    <text evidence="3">The sequence shown here is derived from an EMBL/GenBank/DDBJ whole genome shotgun (WGS) entry which is preliminary data.</text>
</comment>
<dbReference type="InterPro" id="IPR018997">
    <property type="entry name" value="PUB_domain"/>
</dbReference>
<sequence length="264" mass="29964">MWWSLDERVERTVVLNGADAGEVVGMVGKIGRKILEEPDEPKYRQLRLDSKALSTKVLGKPGGRELLTYLGFRNAPGALTFEADLDHLRRVVAWCEQPPALERPQVELAVRLPRGTTVRAAFRKTETVRDVLEFARRYYATGDLVLQTAAPKETLDDALTLEGLAPRSAVVVAKVGALEAAEEAMDQARREGLAREQRERREMDDAERKRRRAALARKEAEARARKDALRHFECDREETHDRVERERRLRGAADRRTSDPGMNE</sequence>
<dbReference type="AlphaFoldDB" id="A0AAD7U9V3"/>
<name>A0AAD7U9V3_9STRA</name>
<evidence type="ECO:0000259" key="2">
    <source>
        <dbReference type="PROSITE" id="PS50033"/>
    </source>
</evidence>